<evidence type="ECO:0000313" key="1">
    <source>
        <dbReference type="EMBL" id="MFC6631945.1"/>
    </source>
</evidence>
<name>A0ABW1YK88_9GAMM</name>
<dbReference type="Proteomes" id="UP001596425">
    <property type="component" value="Unassembled WGS sequence"/>
</dbReference>
<accession>A0ABW1YK88</accession>
<comment type="caution">
    <text evidence="1">The sequence shown here is derived from an EMBL/GenBank/DDBJ whole genome shotgun (WGS) entry which is preliminary data.</text>
</comment>
<proteinExistence type="predicted"/>
<dbReference type="PROSITE" id="PS51257">
    <property type="entry name" value="PROKAR_LIPOPROTEIN"/>
    <property type="match status" value="1"/>
</dbReference>
<dbReference type="SUPFAM" id="SSF56300">
    <property type="entry name" value="Metallo-dependent phosphatases"/>
    <property type="match status" value="1"/>
</dbReference>
<reference evidence="2" key="1">
    <citation type="journal article" date="2019" name="Int. J. Syst. Evol. Microbiol.">
        <title>The Global Catalogue of Microorganisms (GCM) 10K type strain sequencing project: providing services to taxonomists for standard genome sequencing and annotation.</title>
        <authorList>
            <consortium name="The Broad Institute Genomics Platform"/>
            <consortium name="The Broad Institute Genome Sequencing Center for Infectious Disease"/>
            <person name="Wu L."/>
            <person name="Ma J."/>
        </authorList>
    </citation>
    <scope>NUCLEOTIDE SEQUENCE [LARGE SCALE GENOMIC DNA]</scope>
    <source>
        <strain evidence="2">CGMCC 1.13718</strain>
    </source>
</reference>
<protein>
    <submittedName>
        <fullName evidence="1">Phosphodiesterase</fullName>
    </submittedName>
</protein>
<dbReference type="RefSeq" id="WP_193194871.1">
    <property type="nucleotide sequence ID" value="NZ_JACZFR010000068.1"/>
</dbReference>
<dbReference type="InterPro" id="IPR029052">
    <property type="entry name" value="Metallo-depent_PP-like"/>
</dbReference>
<dbReference type="InterPro" id="IPR038607">
    <property type="entry name" value="PhoD-like_sf"/>
</dbReference>
<dbReference type="Gene3D" id="3.60.21.70">
    <property type="entry name" value="PhoD-like phosphatase"/>
    <property type="match status" value="1"/>
</dbReference>
<evidence type="ECO:0000313" key="2">
    <source>
        <dbReference type="Proteomes" id="UP001596425"/>
    </source>
</evidence>
<organism evidence="1 2">
    <name type="scientific">Microbulbifer taiwanensis</name>
    <dbReference type="NCBI Taxonomy" id="986746"/>
    <lineage>
        <taxon>Bacteria</taxon>
        <taxon>Pseudomonadati</taxon>
        <taxon>Pseudomonadota</taxon>
        <taxon>Gammaproteobacteria</taxon>
        <taxon>Cellvibrionales</taxon>
        <taxon>Microbulbiferaceae</taxon>
        <taxon>Microbulbifer</taxon>
    </lineage>
</organism>
<sequence>MIDSKLSRRNLLKMGLGATVLSATACSGDYRSPDNWYQGDLQHLIPLVSHRSFNIKLSFLSARDRAPILKVGNRSISGRQQDTLGRFWAFRVGDLSPDTEYQLQLHDPSGTSLCDPWPLKTFPDPAQKAERLRVISYTCAGGPDLPVLPGNRHAFKPVVYRQKLFDTIVGQKPDMVISNGDHIYWDYRSWVKNPDSAMARMAIDLFLGSYGSFDESLPVKGTKNEITLQAIADEQIGKAYGVRFRSTPVYFVTDDHDYFDNDDATPELVTFPPNNFHQDLRDTLQAQYFPEYIVEEELPTAFPGYTTEETIALSTHFGAARFGDLFCGALYDCGGKLNLAGDDAGLIPQTVEDWLLEKTALEDTRHLIHIPSHPMGWTAGKWREWYPDLIESEDTLLAEVKGDGQGNKFMWQRGWWSQHQRLIEALSLQKERKPLIVSGDLHLLGAGQIKRSGSLDLASNPVTSILSGPVGVGGLGWLSKARGLSAKIPKSLVAEALLTPRERNGYTLIDMSRTQCRIELYQCPEGYVMPKDLKPSLLKAFNV</sequence>
<keyword evidence="2" id="KW-1185">Reference proteome</keyword>
<dbReference type="EMBL" id="JBHSVR010000001">
    <property type="protein sequence ID" value="MFC6631945.1"/>
    <property type="molecule type" value="Genomic_DNA"/>
</dbReference>
<gene>
    <name evidence="1" type="ORF">ACFQBM_01560</name>
</gene>